<comment type="caution">
    <text evidence="1">The sequence shown here is derived from an EMBL/GenBank/DDBJ whole genome shotgun (WGS) entry which is preliminary data.</text>
</comment>
<evidence type="ECO:0000313" key="1">
    <source>
        <dbReference type="EMBL" id="CAD5120154.1"/>
    </source>
</evidence>
<protein>
    <submittedName>
        <fullName evidence="1">DgyrCDS8729</fullName>
    </submittedName>
</protein>
<dbReference type="AlphaFoldDB" id="A0A7I8VXD0"/>
<organism evidence="1 2">
    <name type="scientific">Dimorphilus gyrociliatus</name>
    <dbReference type="NCBI Taxonomy" id="2664684"/>
    <lineage>
        <taxon>Eukaryota</taxon>
        <taxon>Metazoa</taxon>
        <taxon>Spiralia</taxon>
        <taxon>Lophotrochozoa</taxon>
        <taxon>Annelida</taxon>
        <taxon>Polychaeta</taxon>
        <taxon>Polychaeta incertae sedis</taxon>
        <taxon>Dinophilidae</taxon>
        <taxon>Dimorphilus</taxon>
    </lineage>
</organism>
<dbReference type="Proteomes" id="UP000549394">
    <property type="component" value="Unassembled WGS sequence"/>
</dbReference>
<accession>A0A7I8VXD0</accession>
<dbReference type="Pfam" id="PF11901">
    <property type="entry name" value="DM9"/>
    <property type="match status" value="1"/>
</dbReference>
<dbReference type="PANTHER" id="PTHR31649:SF1">
    <property type="entry name" value="FARNESOIC ACID O-METHYL TRANSFERASE DOMAIN-CONTAINING PROTEIN"/>
    <property type="match status" value="1"/>
</dbReference>
<dbReference type="SMART" id="SM00696">
    <property type="entry name" value="DM9"/>
    <property type="match status" value="2"/>
</dbReference>
<reference evidence="1 2" key="1">
    <citation type="submission" date="2020-08" db="EMBL/GenBank/DDBJ databases">
        <authorList>
            <person name="Hejnol A."/>
        </authorList>
    </citation>
    <scope>NUCLEOTIDE SEQUENCE [LARGE SCALE GENOMIC DNA]</scope>
</reference>
<gene>
    <name evidence="1" type="ORF">DGYR_LOCUS8286</name>
</gene>
<dbReference type="InterPro" id="IPR006616">
    <property type="entry name" value="DM9_repeat"/>
</dbReference>
<dbReference type="EMBL" id="CAJFCJ010000012">
    <property type="protein sequence ID" value="CAD5120154.1"/>
    <property type="molecule type" value="Genomic_DNA"/>
</dbReference>
<keyword evidence="2" id="KW-1185">Reference proteome</keyword>
<dbReference type="OrthoDB" id="2142040at2759"/>
<evidence type="ECO:0000313" key="2">
    <source>
        <dbReference type="Proteomes" id="UP000549394"/>
    </source>
</evidence>
<sequence>MYGLAGYGRTLMKHPNWVLCYGGDIPDRAFPAGISEDGEAVLVGRFIIEDALTPGKVKASQGKCYVPFGGDEKDSEEYEILVETDDASFDWLPNSGGNVPVGAVIGGYKADGNKIYIGRTYHEGKIIVGKVNVEQGCLYIADSGAEHRYDDYEILVCKTIDL</sequence>
<proteinExistence type="predicted"/>
<dbReference type="PANTHER" id="PTHR31649">
    <property type="entry name" value="AGAP009604-PA"/>
    <property type="match status" value="1"/>
</dbReference>
<name>A0A7I8VXD0_9ANNE</name>